<evidence type="ECO:0000256" key="13">
    <source>
        <dbReference type="RuleBase" id="RU004349"/>
    </source>
</evidence>
<sequence length="1005" mass="110081">MAAPPLFLLLTLLSVPFLPISAATSDAYPSIPGTAPIDGGFSDELKPIRREVYGEGKIFDITHRMTPDMPSWDSSEGLGRFLWLAASIKNGSLANNSEMKIPTHTGTHVDSPGHFYDEYYDAGFDIDSLDLQVLNGPALLVDVPRDKNITAEVMKSLHIPKGVRRVLFRTLNTDRRLMFKKEFDTSYVGFMKDGAQWLVDNTDIKLVGTDYLSVAAYDDLGPSHLVFLKGQETILVEGLKLDDVKAGLYTVHCLPLRLVCLALFVPDVCKQNLEIGVGSNKRGAEKTKLRRVKHFEEEEEDFDMEGVLHIVKPFMAFVPEVRRCEKRVPLREKVIYTVITLFVFLVCSQLPLYGIHSTTGADPFYWIRAILASSRGTVMELGIGPIVTSGLVMQLLTGSKIIQADKEDRALLNGAQKLLGILIAIGQAVIYVLSGMYGPVAQLGSGNALLIVLQLVFGGIIVLCLDELLQKGYGLGSGISLFIATNLCESVIWNAFSPVTIHGRFGTEFEGAVISLFHKLITTSSIRQAFFRQNLPNVTNLLATVVIILVVVYLQGFQVVLPLKSKNSRGGGSNNYPIKLFYTSNMPIILQSALVSNLYFISQLLYTNFGGNFLVKMLGQWRESVPVGGLAYLVTPPSSLADMAAHPCHALFYIVFMLSACAFLSKTWVQISGSSARDVAKQLKEQQLEMPGHRECNLHKELNRYIETSAAFGGMCIGALTVVADLMGAIGSGTGILLAVSTLYQCFETFDKEKSSELGYFGKIKIVEEEEVKQNGEETAQQRIVLFLIIAARLRFCHSKILSVQTNDGCVFELTTIVPYIRRFGKHPVTRAPLKGEDLIPLVFHKNAEGEISFCSFDFVDSKVSVEFGHVKNGLKIDDEELKKMNADPPYNINASGDIKHMLADLRTDKAKEGSKTDESIPKQTYSVVGAASASVHGRSAAAAKAGSSDKTAARIAMHMAGDRAPVNSQMVKSSYSSAAASRSFTSTAFTPVTENGSCFTREEA</sequence>
<keyword evidence="10 14" id="KW-1133">Transmembrane helix</keyword>
<reference evidence="17 18" key="1">
    <citation type="submission" date="2022-03" db="EMBL/GenBank/DDBJ databases">
        <authorList>
            <person name="Nunn A."/>
            <person name="Chopra R."/>
            <person name="Nunn A."/>
            <person name="Contreras Garrido A."/>
        </authorList>
    </citation>
    <scope>NUCLEOTIDE SEQUENCE [LARGE SCALE GENOMIC DNA]</scope>
</reference>
<dbReference type="FunFam" id="1.10.3370.10:FF:000009">
    <property type="entry name" value="Pretranslocation protein, alpha subunit, putative"/>
    <property type="match status" value="1"/>
</dbReference>
<evidence type="ECO:0000256" key="5">
    <source>
        <dbReference type="ARBA" id="ARBA00007865"/>
    </source>
</evidence>
<feature type="chain" id="PRO_5043930841" description="Translocon Sec61/SecY plug domain-containing protein" evidence="15">
    <location>
        <begin position="23"/>
        <end position="1005"/>
    </location>
</feature>
<keyword evidence="12 14" id="KW-0472">Membrane</keyword>
<dbReference type="InterPro" id="IPR007325">
    <property type="entry name" value="KFase/CYL"/>
</dbReference>
<dbReference type="NCBIfam" id="TIGR00967">
    <property type="entry name" value="3a0501s007"/>
    <property type="match status" value="1"/>
</dbReference>
<dbReference type="AlphaFoldDB" id="A0AAU9SYL4"/>
<proteinExistence type="inferred from homology"/>
<evidence type="ECO:0000256" key="7">
    <source>
        <dbReference type="ARBA" id="ARBA00022530"/>
    </source>
</evidence>
<dbReference type="Pfam" id="PF10559">
    <property type="entry name" value="Plug_translocon"/>
    <property type="match status" value="1"/>
</dbReference>
<evidence type="ECO:0000256" key="1">
    <source>
        <dbReference type="ARBA" id="ARBA00004127"/>
    </source>
</evidence>
<evidence type="ECO:0000256" key="11">
    <source>
        <dbReference type="ARBA" id="ARBA00023010"/>
    </source>
</evidence>
<dbReference type="Gene3D" id="3.50.30.50">
    <property type="entry name" value="Putative cyclase"/>
    <property type="match status" value="1"/>
</dbReference>
<dbReference type="SUPFAM" id="SSF102198">
    <property type="entry name" value="Putative cyclase"/>
    <property type="match status" value="1"/>
</dbReference>
<evidence type="ECO:0000256" key="12">
    <source>
        <dbReference type="ARBA" id="ARBA00023136"/>
    </source>
</evidence>
<keyword evidence="7" id="KW-0272">Extracellular matrix</keyword>
<dbReference type="GO" id="GO:0009535">
    <property type="term" value="C:chloroplast thylakoid membrane"/>
    <property type="evidence" value="ECO:0007669"/>
    <property type="project" value="UniProtKB-SubCell"/>
</dbReference>
<feature type="domain" description="Translocon Sec61/SecY plug" evidence="16">
    <location>
        <begin position="342"/>
        <end position="376"/>
    </location>
</feature>
<evidence type="ECO:0000313" key="18">
    <source>
        <dbReference type="Proteomes" id="UP000836841"/>
    </source>
</evidence>
<dbReference type="NCBIfam" id="NF006341">
    <property type="entry name" value="PRK08568.1-5"/>
    <property type="match status" value="1"/>
</dbReference>
<dbReference type="InterPro" id="IPR019561">
    <property type="entry name" value="Translocon_Sec61/SecY_plug_dom"/>
</dbReference>
<dbReference type="SUPFAM" id="SSF103491">
    <property type="entry name" value="Preprotein translocase SecY subunit"/>
    <property type="match status" value="1"/>
</dbReference>
<keyword evidence="6" id="KW-0813">Transport</keyword>
<organism evidence="17 18">
    <name type="scientific">Thlaspi arvense</name>
    <name type="common">Field penny-cress</name>
    <dbReference type="NCBI Taxonomy" id="13288"/>
    <lineage>
        <taxon>Eukaryota</taxon>
        <taxon>Viridiplantae</taxon>
        <taxon>Streptophyta</taxon>
        <taxon>Embryophyta</taxon>
        <taxon>Tracheophyta</taxon>
        <taxon>Spermatophyta</taxon>
        <taxon>Magnoliopsida</taxon>
        <taxon>eudicotyledons</taxon>
        <taxon>Gunneridae</taxon>
        <taxon>Pentapetalae</taxon>
        <taxon>rosids</taxon>
        <taxon>malvids</taxon>
        <taxon>Brassicales</taxon>
        <taxon>Brassicaceae</taxon>
        <taxon>Thlaspideae</taxon>
        <taxon>Thlaspi</taxon>
    </lineage>
</organism>
<feature type="transmembrane region" description="Helical" evidence="14">
    <location>
        <begin position="443"/>
        <end position="465"/>
    </location>
</feature>
<keyword evidence="11" id="KW-0811">Translocation</keyword>
<evidence type="ECO:0000256" key="10">
    <source>
        <dbReference type="ARBA" id="ARBA00022989"/>
    </source>
</evidence>
<dbReference type="GO" id="GO:0015031">
    <property type="term" value="P:protein transport"/>
    <property type="evidence" value="ECO:0007669"/>
    <property type="project" value="UniProtKB-KW"/>
</dbReference>
<keyword evidence="18" id="KW-1185">Reference proteome</keyword>
<keyword evidence="9" id="KW-0653">Protein transport</keyword>
<feature type="transmembrane region" description="Helical" evidence="14">
    <location>
        <begin position="541"/>
        <end position="563"/>
    </location>
</feature>
<dbReference type="InterPro" id="IPR037175">
    <property type="entry name" value="KFase_sf"/>
</dbReference>
<dbReference type="Pfam" id="PF04199">
    <property type="entry name" value="Cyclase"/>
    <property type="match status" value="1"/>
</dbReference>
<protein>
    <recommendedName>
        <fullName evidence="16">Translocon Sec61/SecY plug domain-containing protein</fullName>
    </recommendedName>
</protein>
<keyword evidence="7" id="KW-0964">Secreted</keyword>
<evidence type="ECO:0000256" key="9">
    <source>
        <dbReference type="ARBA" id="ARBA00022927"/>
    </source>
</evidence>
<evidence type="ECO:0000256" key="15">
    <source>
        <dbReference type="SAM" id="SignalP"/>
    </source>
</evidence>
<name>A0AAU9SYL4_THLAR</name>
<dbReference type="InterPro" id="IPR013083">
    <property type="entry name" value="Znf_RING/FYVE/PHD"/>
</dbReference>
<gene>
    <name evidence="17" type="ORF">TAV2_LOCUS25369</name>
</gene>
<comment type="similarity">
    <text evidence="5">Belongs to the Cyclase 1 superfamily.</text>
</comment>
<comment type="subcellular location">
    <subcellularLocation>
        <location evidence="1">Endomembrane system</location>
        <topology evidence="1">Multi-pass membrane protein</topology>
    </subcellularLocation>
    <subcellularLocation>
        <location evidence="2">Plastid</location>
        <location evidence="2">Chloroplast thylakoid membrane</location>
        <topology evidence="2">Multi-pass membrane protein</topology>
    </subcellularLocation>
    <subcellularLocation>
        <location evidence="3">Secreted</location>
        <location evidence="3">Extracellular space</location>
        <location evidence="3">Extracellular matrix</location>
    </subcellularLocation>
</comment>
<comment type="similarity">
    <text evidence="4 13">Belongs to the SecY/SEC61-alpha family.</text>
</comment>
<dbReference type="InterPro" id="IPR023201">
    <property type="entry name" value="SecY_dom_sf"/>
</dbReference>
<dbReference type="InterPro" id="IPR030659">
    <property type="entry name" value="SecY_CS"/>
</dbReference>
<feature type="transmembrane region" description="Helical" evidence="14">
    <location>
        <begin position="584"/>
        <end position="606"/>
    </location>
</feature>
<evidence type="ECO:0000256" key="4">
    <source>
        <dbReference type="ARBA" id="ARBA00005751"/>
    </source>
</evidence>
<keyword evidence="8 14" id="KW-0812">Transmembrane</keyword>
<dbReference type="PANTHER" id="PTHR10906">
    <property type="entry name" value="SECY/SEC61-ALPHA FAMILY MEMBER"/>
    <property type="match status" value="1"/>
</dbReference>
<evidence type="ECO:0000256" key="2">
    <source>
        <dbReference type="ARBA" id="ARBA00004454"/>
    </source>
</evidence>
<dbReference type="SUPFAM" id="SSF57850">
    <property type="entry name" value="RING/U-box"/>
    <property type="match status" value="1"/>
</dbReference>
<feature type="transmembrane region" description="Helical" evidence="14">
    <location>
        <begin position="376"/>
        <end position="397"/>
    </location>
</feature>
<dbReference type="Pfam" id="PF00344">
    <property type="entry name" value="SecY"/>
    <property type="match status" value="1"/>
</dbReference>
<dbReference type="Proteomes" id="UP000836841">
    <property type="component" value="Chromosome 7"/>
</dbReference>
<keyword evidence="15" id="KW-0732">Signal</keyword>
<feature type="transmembrane region" description="Helical" evidence="14">
    <location>
        <begin position="334"/>
        <end position="356"/>
    </location>
</feature>
<feature type="transmembrane region" description="Helical" evidence="14">
    <location>
        <begin position="418"/>
        <end position="437"/>
    </location>
</feature>
<dbReference type="GO" id="GO:0004061">
    <property type="term" value="F:arylformamidase activity"/>
    <property type="evidence" value="ECO:0007669"/>
    <property type="project" value="InterPro"/>
</dbReference>
<dbReference type="GO" id="GO:0012505">
    <property type="term" value="C:endomembrane system"/>
    <property type="evidence" value="ECO:0007669"/>
    <property type="project" value="UniProtKB-SubCell"/>
</dbReference>
<dbReference type="Gene3D" id="1.10.3370.10">
    <property type="entry name" value="SecY subunit domain"/>
    <property type="match status" value="1"/>
</dbReference>
<dbReference type="Gene3D" id="3.30.40.10">
    <property type="entry name" value="Zinc/RING finger domain, C3HC4 (zinc finger)"/>
    <property type="match status" value="1"/>
</dbReference>
<dbReference type="EMBL" id="OU466863">
    <property type="protein sequence ID" value="CAH2076698.1"/>
    <property type="molecule type" value="Genomic_DNA"/>
</dbReference>
<evidence type="ECO:0000256" key="8">
    <source>
        <dbReference type="ARBA" id="ARBA00022692"/>
    </source>
</evidence>
<evidence type="ECO:0000256" key="3">
    <source>
        <dbReference type="ARBA" id="ARBA00004498"/>
    </source>
</evidence>
<dbReference type="GO" id="GO:0019441">
    <property type="term" value="P:L-tryptophan catabolic process to kynurenine"/>
    <property type="evidence" value="ECO:0007669"/>
    <property type="project" value="InterPro"/>
</dbReference>
<accession>A0AAU9SYL4</accession>
<evidence type="ECO:0000313" key="17">
    <source>
        <dbReference type="EMBL" id="CAH2076698.1"/>
    </source>
</evidence>
<feature type="transmembrane region" description="Helical" evidence="14">
    <location>
        <begin position="650"/>
        <end position="669"/>
    </location>
</feature>
<evidence type="ECO:0000256" key="14">
    <source>
        <dbReference type="SAM" id="Phobius"/>
    </source>
</evidence>
<dbReference type="FunFam" id="3.50.30.50:FF:000008">
    <property type="entry name" value="Uncharacterized protein"/>
    <property type="match status" value="1"/>
</dbReference>
<evidence type="ECO:0000259" key="16">
    <source>
        <dbReference type="Pfam" id="PF10559"/>
    </source>
</evidence>
<feature type="signal peptide" evidence="15">
    <location>
        <begin position="1"/>
        <end position="22"/>
    </location>
</feature>
<dbReference type="InterPro" id="IPR002208">
    <property type="entry name" value="SecY/SEC61-alpha"/>
</dbReference>
<dbReference type="PROSITE" id="PS00755">
    <property type="entry name" value="SECY_1"/>
    <property type="match status" value="1"/>
</dbReference>
<evidence type="ECO:0000256" key="6">
    <source>
        <dbReference type="ARBA" id="ARBA00022448"/>
    </source>
</evidence>